<protein>
    <submittedName>
        <fullName evidence="2">CSEP0094 putative effector protein</fullName>
    </submittedName>
</protein>
<keyword evidence="3" id="KW-1185">Reference proteome</keyword>
<accession>N1JP39</accession>
<dbReference type="Proteomes" id="UP000015441">
    <property type="component" value="Unassembled WGS sequence"/>
</dbReference>
<evidence type="ECO:0000256" key="1">
    <source>
        <dbReference type="SAM" id="SignalP"/>
    </source>
</evidence>
<evidence type="ECO:0000313" key="3">
    <source>
        <dbReference type="Proteomes" id="UP000015441"/>
    </source>
</evidence>
<proteinExistence type="predicted"/>
<dbReference type="AlphaFoldDB" id="N1JP39"/>
<dbReference type="HOGENOM" id="CLU_163482_0_0_1"/>
<dbReference type="InParanoid" id="N1JP39"/>
<gene>
    <name evidence="2" type="ORF">BGHDH14_bgh03293</name>
</gene>
<evidence type="ECO:0000313" key="2">
    <source>
        <dbReference type="EMBL" id="CCU82351.1"/>
    </source>
</evidence>
<dbReference type="EMBL" id="CAUH01006247">
    <property type="protein sequence ID" value="CCU82351.1"/>
    <property type="molecule type" value="Genomic_DNA"/>
</dbReference>
<organism evidence="2 3">
    <name type="scientific">Blumeria graminis f. sp. hordei (strain DH14)</name>
    <name type="common">Barley powdery mildew</name>
    <name type="synonym">Oidium monilioides f. sp. hordei</name>
    <dbReference type="NCBI Taxonomy" id="546991"/>
    <lineage>
        <taxon>Eukaryota</taxon>
        <taxon>Fungi</taxon>
        <taxon>Dikarya</taxon>
        <taxon>Ascomycota</taxon>
        <taxon>Pezizomycotina</taxon>
        <taxon>Leotiomycetes</taxon>
        <taxon>Erysiphales</taxon>
        <taxon>Erysiphaceae</taxon>
        <taxon>Blumeria</taxon>
        <taxon>Blumeria hordei</taxon>
    </lineage>
</organism>
<reference evidence="2 3" key="1">
    <citation type="journal article" date="2010" name="Science">
        <title>Genome expansion and gene loss in powdery mildew fungi reveal tradeoffs in extreme parasitism.</title>
        <authorList>
            <person name="Spanu P.D."/>
            <person name="Abbott J.C."/>
            <person name="Amselem J."/>
            <person name="Burgis T.A."/>
            <person name="Soanes D.M."/>
            <person name="Stueber K."/>
            <person name="Ver Loren van Themaat E."/>
            <person name="Brown J.K.M."/>
            <person name="Butcher S.A."/>
            <person name="Gurr S.J."/>
            <person name="Lebrun M.-H."/>
            <person name="Ridout C.J."/>
            <person name="Schulze-Lefert P."/>
            <person name="Talbot N.J."/>
            <person name="Ahmadinejad N."/>
            <person name="Ametz C."/>
            <person name="Barton G.R."/>
            <person name="Benjdia M."/>
            <person name="Bidzinski P."/>
            <person name="Bindschedler L.V."/>
            <person name="Both M."/>
            <person name="Brewer M.T."/>
            <person name="Cadle-Davidson L."/>
            <person name="Cadle-Davidson M.M."/>
            <person name="Collemare J."/>
            <person name="Cramer R."/>
            <person name="Frenkel O."/>
            <person name="Godfrey D."/>
            <person name="Harriman J."/>
            <person name="Hoede C."/>
            <person name="King B.C."/>
            <person name="Klages S."/>
            <person name="Kleemann J."/>
            <person name="Knoll D."/>
            <person name="Koti P.S."/>
            <person name="Kreplak J."/>
            <person name="Lopez-Ruiz F.J."/>
            <person name="Lu X."/>
            <person name="Maekawa T."/>
            <person name="Mahanil S."/>
            <person name="Micali C."/>
            <person name="Milgroom M.G."/>
            <person name="Montana G."/>
            <person name="Noir S."/>
            <person name="O'Connell R.J."/>
            <person name="Oberhaensli S."/>
            <person name="Parlange F."/>
            <person name="Pedersen C."/>
            <person name="Quesneville H."/>
            <person name="Reinhardt R."/>
            <person name="Rott M."/>
            <person name="Sacristan S."/>
            <person name="Schmidt S.M."/>
            <person name="Schoen M."/>
            <person name="Skamnioti P."/>
            <person name="Sommer H."/>
            <person name="Stephens A."/>
            <person name="Takahara H."/>
            <person name="Thordal-Christensen H."/>
            <person name="Vigouroux M."/>
            <person name="Wessling R."/>
            <person name="Wicker T."/>
            <person name="Panstruga R."/>
        </authorList>
    </citation>
    <scope>NUCLEOTIDE SEQUENCE [LARGE SCALE GENOMIC DNA]</scope>
    <source>
        <strain evidence="2">DH14</strain>
    </source>
</reference>
<sequence length="127" mass="14371">MNLLHFTEIATILSLFASLSTADDLEDGYVMYNCFGKKFYSENVLNSVTEAIKHKRAPIRGYPQSFNADCYGGLPPYTIFPVPDIERFDIKTSGLYFFVVMDSRNAKVGMAYKTTHGHEPCKDILLQ</sequence>
<feature type="chain" id="PRO_5004107342" evidence="1">
    <location>
        <begin position="23"/>
        <end position="127"/>
    </location>
</feature>
<name>N1JP39_BLUG1</name>
<dbReference type="OrthoDB" id="3607178at2759"/>
<comment type="caution">
    <text evidence="2">The sequence shown here is derived from an EMBL/GenBank/DDBJ whole genome shotgun (WGS) entry which is preliminary data.</text>
</comment>
<feature type="signal peptide" evidence="1">
    <location>
        <begin position="1"/>
        <end position="22"/>
    </location>
</feature>
<keyword evidence="1" id="KW-0732">Signal</keyword>